<evidence type="ECO:0000256" key="2">
    <source>
        <dbReference type="ARBA" id="ARBA00022475"/>
    </source>
</evidence>
<evidence type="ECO:0000256" key="3">
    <source>
        <dbReference type="ARBA" id="ARBA00022692"/>
    </source>
</evidence>
<feature type="transmembrane region" description="Helical" evidence="6">
    <location>
        <begin position="108"/>
        <end position="126"/>
    </location>
</feature>
<name>A0A2M7DQL4_9BACT</name>
<protein>
    <recommendedName>
        <fullName evidence="9">DedA family protein</fullName>
    </recommendedName>
</protein>
<feature type="transmembrane region" description="Helical" evidence="6">
    <location>
        <begin position="16"/>
        <end position="39"/>
    </location>
</feature>
<proteinExistence type="predicted"/>
<sequence length="190" mass="21218">MPSLSQTIGWLLVYKYYILFPLAIFEGPIVTVIAGFFVATGFLNVFLIYIIVILADFLGDTLLYLLGRQGNSFIVKHGAKIGLTAQKLRQADDYYKNNSKKTVVMSKIFHGIGIIGLISAGILHINFKHYIRLCILVSFVQTAALLIVGFLFGHAYLRIAEYLDYFAAFISALALLAIAFIIYYKSKKSS</sequence>
<evidence type="ECO:0000313" key="7">
    <source>
        <dbReference type="EMBL" id="PIV52041.1"/>
    </source>
</evidence>
<dbReference type="EMBL" id="PETS01000014">
    <property type="protein sequence ID" value="PIV52041.1"/>
    <property type="molecule type" value="Genomic_DNA"/>
</dbReference>
<organism evidence="7 8">
    <name type="scientific">Candidatus Falkowbacteria bacterium CG02_land_8_20_14_3_00_36_14</name>
    <dbReference type="NCBI Taxonomy" id="1974560"/>
    <lineage>
        <taxon>Bacteria</taxon>
        <taxon>Candidatus Falkowiibacteriota</taxon>
    </lineage>
</organism>
<dbReference type="PANTHER" id="PTHR42709:SF6">
    <property type="entry name" value="UNDECAPRENYL PHOSPHATE TRANSPORTER A"/>
    <property type="match status" value="1"/>
</dbReference>
<gene>
    <name evidence="7" type="ORF">COS18_00800</name>
</gene>
<comment type="caution">
    <text evidence="7">The sequence shown here is derived from an EMBL/GenBank/DDBJ whole genome shotgun (WGS) entry which is preliminary data.</text>
</comment>
<feature type="transmembrane region" description="Helical" evidence="6">
    <location>
        <begin position="46"/>
        <end position="66"/>
    </location>
</feature>
<evidence type="ECO:0000256" key="6">
    <source>
        <dbReference type="SAM" id="Phobius"/>
    </source>
</evidence>
<feature type="transmembrane region" description="Helical" evidence="6">
    <location>
        <begin position="133"/>
        <end position="153"/>
    </location>
</feature>
<dbReference type="Proteomes" id="UP000228896">
    <property type="component" value="Unassembled WGS sequence"/>
</dbReference>
<comment type="subcellular location">
    <subcellularLocation>
        <location evidence="1">Cell membrane</location>
        <topology evidence="1">Multi-pass membrane protein</topology>
    </subcellularLocation>
</comment>
<keyword evidence="4 6" id="KW-1133">Transmembrane helix</keyword>
<dbReference type="InterPro" id="IPR051311">
    <property type="entry name" value="DedA_domain"/>
</dbReference>
<dbReference type="GO" id="GO:0005886">
    <property type="term" value="C:plasma membrane"/>
    <property type="evidence" value="ECO:0007669"/>
    <property type="project" value="UniProtKB-SubCell"/>
</dbReference>
<keyword evidence="2" id="KW-1003">Cell membrane</keyword>
<dbReference type="AlphaFoldDB" id="A0A2M7DQL4"/>
<evidence type="ECO:0000313" key="8">
    <source>
        <dbReference type="Proteomes" id="UP000228896"/>
    </source>
</evidence>
<dbReference type="PANTHER" id="PTHR42709">
    <property type="entry name" value="ALKALINE PHOSPHATASE LIKE PROTEIN"/>
    <property type="match status" value="1"/>
</dbReference>
<keyword evidence="3 6" id="KW-0812">Transmembrane</keyword>
<evidence type="ECO:0000256" key="5">
    <source>
        <dbReference type="ARBA" id="ARBA00023136"/>
    </source>
</evidence>
<feature type="transmembrane region" description="Helical" evidence="6">
    <location>
        <begin position="165"/>
        <end position="184"/>
    </location>
</feature>
<accession>A0A2M7DQL4</accession>
<reference evidence="8" key="1">
    <citation type="submission" date="2017-09" db="EMBL/GenBank/DDBJ databases">
        <title>Depth-based differentiation of microbial function through sediment-hosted aquifers and enrichment of novel symbionts in the deep terrestrial subsurface.</title>
        <authorList>
            <person name="Probst A.J."/>
            <person name="Ladd B."/>
            <person name="Jarett J.K."/>
            <person name="Geller-Mcgrath D.E."/>
            <person name="Sieber C.M.K."/>
            <person name="Emerson J.B."/>
            <person name="Anantharaman K."/>
            <person name="Thomas B.C."/>
            <person name="Malmstrom R."/>
            <person name="Stieglmeier M."/>
            <person name="Klingl A."/>
            <person name="Woyke T."/>
            <person name="Ryan C.M."/>
            <person name="Banfield J.F."/>
        </authorList>
    </citation>
    <scope>NUCLEOTIDE SEQUENCE [LARGE SCALE GENOMIC DNA]</scope>
</reference>
<evidence type="ECO:0000256" key="1">
    <source>
        <dbReference type="ARBA" id="ARBA00004651"/>
    </source>
</evidence>
<keyword evidence="5 6" id="KW-0472">Membrane</keyword>
<evidence type="ECO:0008006" key="9">
    <source>
        <dbReference type="Google" id="ProtNLM"/>
    </source>
</evidence>
<evidence type="ECO:0000256" key="4">
    <source>
        <dbReference type="ARBA" id="ARBA00022989"/>
    </source>
</evidence>